<proteinExistence type="predicted"/>
<accession>A0AAX4P6A6</accession>
<sequence>MEASERDEGTKAPGMTRPLGLEDAWQDLSIPVGLLPRLFELSKEEAQHLNVQDELFFANVERERETEEDKREVRAKVAQYFSDLHDHLASFYHADGSSREEKVTSTGADSDSDEPDPQRQDRREVAPLLSDRAGLGMKAEVAGDAYAAFRQDKSVVYHRFIRGSGRKKRAKR</sequence>
<evidence type="ECO:0000313" key="3">
    <source>
        <dbReference type="Proteomes" id="UP001472866"/>
    </source>
</evidence>
<organism evidence="2 3">
    <name type="scientific">Chloropicon roscoffensis</name>
    <dbReference type="NCBI Taxonomy" id="1461544"/>
    <lineage>
        <taxon>Eukaryota</taxon>
        <taxon>Viridiplantae</taxon>
        <taxon>Chlorophyta</taxon>
        <taxon>Chloropicophyceae</taxon>
        <taxon>Chloropicales</taxon>
        <taxon>Chloropicaceae</taxon>
        <taxon>Chloropicon</taxon>
    </lineage>
</organism>
<evidence type="ECO:0000313" key="2">
    <source>
        <dbReference type="EMBL" id="WZN61593.1"/>
    </source>
</evidence>
<feature type="region of interest" description="Disordered" evidence="1">
    <location>
        <begin position="1"/>
        <end position="22"/>
    </location>
</feature>
<reference evidence="2 3" key="1">
    <citation type="submission" date="2024-03" db="EMBL/GenBank/DDBJ databases">
        <title>Complete genome sequence of the green alga Chloropicon roscoffensis RCC1871.</title>
        <authorList>
            <person name="Lemieux C."/>
            <person name="Pombert J.-F."/>
            <person name="Otis C."/>
            <person name="Turmel M."/>
        </authorList>
    </citation>
    <scope>NUCLEOTIDE SEQUENCE [LARGE SCALE GENOMIC DNA]</scope>
    <source>
        <strain evidence="2 3">RCC1871</strain>
    </source>
</reference>
<gene>
    <name evidence="2" type="ORF">HKI87_04g31280</name>
</gene>
<feature type="compositionally biased region" description="Basic and acidic residues" evidence="1">
    <location>
        <begin position="116"/>
        <end position="125"/>
    </location>
</feature>
<dbReference type="Proteomes" id="UP001472866">
    <property type="component" value="Chromosome 04"/>
</dbReference>
<name>A0AAX4P6A6_9CHLO</name>
<evidence type="ECO:0000256" key="1">
    <source>
        <dbReference type="SAM" id="MobiDB-lite"/>
    </source>
</evidence>
<protein>
    <submittedName>
        <fullName evidence="2">Uncharacterized protein</fullName>
    </submittedName>
</protein>
<dbReference type="EMBL" id="CP151504">
    <property type="protein sequence ID" value="WZN61593.1"/>
    <property type="molecule type" value="Genomic_DNA"/>
</dbReference>
<feature type="compositionally biased region" description="Basic and acidic residues" evidence="1">
    <location>
        <begin position="1"/>
        <end position="10"/>
    </location>
</feature>
<dbReference type="AlphaFoldDB" id="A0AAX4P6A6"/>
<feature type="region of interest" description="Disordered" evidence="1">
    <location>
        <begin position="92"/>
        <end position="131"/>
    </location>
</feature>
<keyword evidence="3" id="KW-1185">Reference proteome</keyword>